<organism evidence="2 3">
    <name type="scientific">Mesoterricola silvestris</name>
    <dbReference type="NCBI Taxonomy" id="2927979"/>
    <lineage>
        <taxon>Bacteria</taxon>
        <taxon>Pseudomonadati</taxon>
        <taxon>Acidobacteriota</taxon>
        <taxon>Holophagae</taxon>
        <taxon>Holophagales</taxon>
        <taxon>Holophagaceae</taxon>
        <taxon>Mesoterricola</taxon>
    </lineage>
</organism>
<dbReference type="CDD" id="cd07043">
    <property type="entry name" value="STAS_anti-anti-sigma_factors"/>
    <property type="match status" value="1"/>
</dbReference>
<dbReference type="GO" id="GO:0043856">
    <property type="term" value="F:anti-sigma factor antagonist activity"/>
    <property type="evidence" value="ECO:0007669"/>
    <property type="project" value="TreeGrafter"/>
</dbReference>
<accession>A0AA48GMU4</accession>
<dbReference type="RefSeq" id="WP_316415321.1">
    <property type="nucleotide sequence ID" value="NZ_AP027080.1"/>
</dbReference>
<sequence>MNFTSRIEGLTATIGLEGRFTFEAHPGFKACTREALESGPLERIVLDMEKVTYLDASSLGMILLLRESAETRQVAVVLHRPSQPVMSLLEVVRFERLFQITN</sequence>
<keyword evidence="3" id="KW-1185">Reference proteome</keyword>
<evidence type="ECO:0000313" key="3">
    <source>
        <dbReference type="Proteomes" id="UP001238179"/>
    </source>
</evidence>
<proteinExistence type="predicted"/>
<dbReference type="SUPFAM" id="SSF52091">
    <property type="entry name" value="SpoIIaa-like"/>
    <property type="match status" value="1"/>
</dbReference>
<protein>
    <submittedName>
        <fullName evidence="2">STAS domain-containing protein</fullName>
    </submittedName>
</protein>
<evidence type="ECO:0000313" key="2">
    <source>
        <dbReference type="EMBL" id="BDU72415.1"/>
    </source>
</evidence>
<dbReference type="InterPro" id="IPR036513">
    <property type="entry name" value="STAS_dom_sf"/>
</dbReference>
<dbReference type="PROSITE" id="PS50801">
    <property type="entry name" value="STAS"/>
    <property type="match status" value="1"/>
</dbReference>
<dbReference type="Pfam" id="PF01740">
    <property type="entry name" value="STAS"/>
    <property type="match status" value="1"/>
</dbReference>
<dbReference type="PANTHER" id="PTHR33495">
    <property type="entry name" value="ANTI-SIGMA FACTOR ANTAGONIST TM_1081-RELATED-RELATED"/>
    <property type="match status" value="1"/>
</dbReference>
<dbReference type="Proteomes" id="UP001238179">
    <property type="component" value="Chromosome"/>
</dbReference>
<evidence type="ECO:0000259" key="1">
    <source>
        <dbReference type="PROSITE" id="PS50801"/>
    </source>
</evidence>
<dbReference type="EMBL" id="AP027080">
    <property type="protein sequence ID" value="BDU72415.1"/>
    <property type="molecule type" value="Genomic_DNA"/>
</dbReference>
<dbReference type="KEGG" id="msil:METEAL_15890"/>
<feature type="domain" description="STAS" evidence="1">
    <location>
        <begin position="14"/>
        <end position="102"/>
    </location>
</feature>
<gene>
    <name evidence="2" type="ORF">METEAL_15890</name>
</gene>
<dbReference type="PANTHER" id="PTHR33495:SF15">
    <property type="entry name" value="STAS DOMAIN-CONTAINING PROTEIN"/>
    <property type="match status" value="1"/>
</dbReference>
<name>A0AA48GMU4_9BACT</name>
<dbReference type="AlphaFoldDB" id="A0AA48GMU4"/>
<reference evidence="3" key="1">
    <citation type="journal article" date="2023" name="Int. J. Syst. Evol. Microbiol.">
        <title>Mesoterricola silvestris gen. nov., sp. nov., Mesoterricola sediminis sp. nov., Geothrix oryzae sp. nov., Geothrix edaphica sp. nov., Geothrix rubra sp. nov., and Geothrix limicola sp. nov., six novel members of Acidobacteriota isolated from soils.</title>
        <authorList>
            <person name="Itoh H."/>
            <person name="Sugisawa Y."/>
            <person name="Mise K."/>
            <person name="Xu Z."/>
            <person name="Kuniyasu M."/>
            <person name="Ushijima N."/>
            <person name="Kawano K."/>
            <person name="Kobayashi E."/>
            <person name="Shiratori Y."/>
            <person name="Masuda Y."/>
            <person name="Senoo K."/>
        </authorList>
    </citation>
    <scope>NUCLEOTIDE SEQUENCE [LARGE SCALE GENOMIC DNA]</scope>
    <source>
        <strain evidence="3">W79</strain>
    </source>
</reference>
<dbReference type="InterPro" id="IPR002645">
    <property type="entry name" value="STAS_dom"/>
</dbReference>
<dbReference type="Gene3D" id="3.30.750.24">
    <property type="entry name" value="STAS domain"/>
    <property type="match status" value="1"/>
</dbReference>